<organism evidence="2 3">
    <name type="scientific">Arsenicibacter rosenii</name>
    <dbReference type="NCBI Taxonomy" id="1750698"/>
    <lineage>
        <taxon>Bacteria</taxon>
        <taxon>Pseudomonadati</taxon>
        <taxon>Bacteroidota</taxon>
        <taxon>Cytophagia</taxon>
        <taxon>Cytophagales</taxon>
        <taxon>Spirosomataceae</taxon>
        <taxon>Arsenicibacter</taxon>
    </lineage>
</organism>
<dbReference type="InterPro" id="IPR051396">
    <property type="entry name" value="Bact_Antivir_Def_Nuclease"/>
</dbReference>
<sequence length="475" mass="54675">MKITRFEAERVHGYLNFDIKFFPGVTFLIGINGSGKTTVLKLILGLVSPSYVFLSKIEYSFCRVSLYDDQNKEIIIIEASRNGGKLLLSIKKGKNLYIKNDIEIDSFYNKIQTLEERTNEFESLEVTSIIQSLSTPKFLGLDRRIREGSVIDTDNSIKDKELIKRLYLDKFHSNHRGKSLHDLLQTRSLDISLNEVETLIISYIDKIKSKQIKTSENFRQVILQDAFKYLEYGPQNRSILSPESRPVFLKKQEILNNAINDLGLSYLEGSVNIFFEHIYKLLEKTHEVVNINRNDNPKNETNKNTPFPAEQLDILIEFLYNSSKLQQIDTIIKFSQQYQEEINKLREPLQRLESIVTNFLSEGKKKLIIDKDGELTVELPNGTRTDLGDLSSGEKQIIIMVAHLIFEEDQKPSGVFIIDEPELSLHLAWQELFVDSIMEASPKTQFILATHSPAIIAKTSMQKFCQDLSYSNFNK</sequence>
<dbReference type="SMART" id="SM00382">
    <property type="entry name" value="AAA"/>
    <property type="match status" value="1"/>
</dbReference>
<dbReference type="Pfam" id="PF13175">
    <property type="entry name" value="AAA_15"/>
    <property type="match status" value="1"/>
</dbReference>
<accession>A0A1S2VCQ6</accession>
<dbReference type="EMBL" id="MORL01000028">
    <property type="protein sequence ID" value="OIN56095.1"/>
    <property type="molecule type" value="Genomic_DNA"/>
</dbReference>
<evidence type="ECO:0000313" key="3">
    <source>
        <dbReference type="Proteomes" id="UP000181790"/>
    </source>
</evidence>
<protein>
    <recommendedName>
        <fullName evidence="1">AAA+ ATPase domain-containing protein</fullName>
    </recommendedName>
</protein>
<dbReference type="PANTHER" id="PTHR43581">
    <property type="entry name" value="ATP/GTP PHOSPHATASE"/>
    <property type="match status" value="1"/>
</dbReference>
<keyword evidence="3" id="KW-1185">Reference proteome</keyword>
<dbReference type="AlphaFoldDB" id="A0A1S2VCQ6"/>
<dbReference type="InterPro" id="IPR003593">
    <property type="entry name" value="AAA+_ATPase"/>
</dbReference>
<dbReference type="PANTHER" id="PTHR43581:SF2">
    <property type="entry name" value="EXCINUCLEASE ATPASE SUBUNIT"/>
    <property type="match status" value="1"/>
</dbReference>
<feature type="domain" description="AAA+ ATPase" evidence="1">
    <location>
        <begin position="22"/>
        <end position="474"/>
    </location>
</feature>
<evidence type="ECO:0000313" key="2">
    <source>
        <dbReference type="EMBL" id="OIN56095.1"/>
    </source>
</evidence>
<dbReference type="InterPro" id="IPR041685">
    <property type="entry name" value="AAA_GajA/Old/RecF-like"/>
</dbReference>
<reference evidence="2 3" key="1">
    <citation type="submission" date="2016-10" db="EMBL/GenBank/DDBJ databases">
        <title>Arsenicibacter rosenii gen. nov., sp. nov., an efficient arsenic-methylating bacterium isolated from an arsenic-contaminated paddy soil.</title>
        <authorList>
            <person name="Huang K."/>
        </authorList>
    </citation>
    <scope>NUCLEOTIDE SEQUENCE [LARGE SCALE GENOMIC DNA]</scope>
    <source>
        <strain evidence="2 3">SM-1</strain>
    </source>
</reference>
<evidence type="ECO:0000259" key="1">
    <source>
        <dbReference type="SMART" id="SM00382"/>
    </source>
</evidence>
<gene>
    <name evidence="2" type="ORF">BLX24_26345</name>
</gene>
<comment type="caution">
    <text evidence="2">The sequence shown here is derived from an EMBL/GenBank/DDBJ whole genome shotgun (WGS) entry which is preliminary data.</text>
</comment>
<dbReference type="Proteomes" id="UP000181790">
    <property type="component" value="Unassembled WGS sequence"/>
</dbReference>
<dbReference type="InterPro" id="IPR027417">
    <property type="entry name" value="P-loop_NTPase"/>
</dbReference>
<dbReference type="SUPFAM" id="SSF52540">
    <property type="entry name" value="P-loop containing nucleoside triphosphate hydrolases"/>
    <property type="match status" value="1"/>
</dbReference>
<proteinExistence type="predicted"/>
<name>A0A1S2VCQ6_9BACT</name>
<dbReference type="Gene3D" id="3.40.50.300">
    <property type="entry name" value="P-loop containing nucleotide triphosphate hydrolases"/>
    <property type="match status" value="2"/>
</dbReference>
<dbReference type="RefSeq" id="WP_071506227.1">
    <property type="nucleotide sequence ID" value="NZ_MORL01000028.1"/>
</dbReference>